<feature type="region of interest" description="Disordered" evidence="2">
    <location>
        <begin position="53"/>
        <end position="75"/>
    </location>
</feature>
<dbReference type="CDD" id="cd03397">
    <property type="entry name" value="PAP2_acid_phosphatase"/>
    <property type="match status" value="1"/>
</dbReference>
<dbReference type="EC" id="3.1.3.2" evidence="1"/>
<comment type="catalytic activity">
    <reaction evidence="1">
        <text>a phosphate monoester + H2O = an alcohol + phosphate</text>
        <dbReference type="Rhea" id="RHEA:15017"/>
        <dbReference type="ChEBI" id="CHEBI:15377"/>
        <dbReference type="ChEBI" id="CHEBI:30879"/>
        <dbReference type="ChEBI" id="CHEBI:43474"/>
        <dbReference type="ChEBI" id="CHEBI:67140"/>
        <dbReference type="EC" id="3.1.3.2"/>
    </reaction>
</comment>
<evidence type="ECO:0000256" key="2">
    <source>
        <dbReference type="SAM" id="MobiDB-lite"/>
    </source>
</evidence>
<dbReference type="EMBL" id="JAMGBE010000002">
    <property type="protein sequence ID" value="MCL6730009.1"/>
    <property type="molecule type" value="Genomic_DNA"/>
</dbReference>
<dbReference type="SUPFAM" id="SSF48317">
    <property type="entry name" value="Acid phosphatase/Vanadium-dependent haloperoxidase"/>
    <property type="match status" value="1"/>
</dbReference>
<keyword evidence="5" id="KW-1185">Reference proteome</keyword>
<dbReference type="InterPro" id="IPR000326">
    <property type="entry name" value="PAP2/HPO"/>
</dbReference>
<sequence length="277" mass="30309">MPTSKLVILGIVALGAVGVTLNGYFKSPWQAQADSGRDRAELNKLGYLSPKELPNSMKLLPPPPEPGSEAQRRDEVAREAALPLKGTARYALAAADAVRTHENTVKRFQCAFGTDISMQRTPALYQLLSRVRLDVRAASYPAKQHFARPRPFVVHNARTCYSDDEEMVHDDGSYPSARGAVGWAYALVLAELRPDRAEVILKRGRDFGESRIVCDQEWQSDVDAGRTVATVTVSRLESNEWYRADLASARKEVAAEIAAGAKPSANCGMEVAALAQR</sequence>
<protein>
    <recommendedName>
        <fullName evidence="1">Acid phosphatase</fullName>
        <ecNumber evidence="1">3.1.3.2</ecNumber>
    </recommendedName>
</protein>
<dbReference type="SMART" id="SM00014">
    <property type="entry name" value="acidPPc"/>
    <property type="match status" value="1"/>
</dbReference>
<proteinExistence type="inferred from homology"/>
<dbReference type="PRINTS" id="PR00483">
    <property type="entry name" value="BACPHPHTASE"/>
</dbReference>
<evidence type="ECO:0000256" key="1">
    <source>
        <dbReference type="PIRNR" id="PIRNR000897"/>
    </source>
</evidence>
<dbReference type="RefSeq" id="WP_249831470.1">
    <property type="nucleotide sequence ID" value="NZ_JAMGBE010000002.1"/>
</dbReference>
<comment type="caution">
    <text evidence="4">The sequence shown here is derived from an EMBL/GenBank/DDBJ whole genome shotgun (WGS) entry which is preliminary data.</text>
</comment>
<reference evidence="4" key="1">
    <citation type="submission" date="2022-05" db="EMBL/GenBank/DDBJ databases">
        <authorList>
            <person name="Jo J.-H."/>
            <person name="Im W.-T."/>
        </authorList>
    </citation>
    <scope>NUCLEOTIDE SEQUENCE</scope>
    <source>
        <strain evidence="4">SE220</strain>
    </source>
</reference>
<organism evidence="4 5">
    <name type="scientific">Sphingomonas hankyongi</name>
    <dbReference type="NCBI Taxonomy" id="2908209"/>
    <lineage>
        <taxon>Bacteria</taxon>
        <taxon>Pseudomonadati</taxon>
        <taxon>Pseudomonadota</taxon>
        <taxon>Alphaproteobacteria</taxon>
        <taxon>Sphingomonadales</taxon>
        <taxon>Sphingomonadaceae</taxon>
        <taxon>Sphingomonas</taxon>
    </lineage>
</organism>
<accession>A0ABT0S303</accession>
<dbReference type="PIRSF" id="PIRSF000897">
    <property type="entry name" value="Acid_Ptase_ClsA"/>
    <property type="match status" value="1"/>
</dbReference>
<evidence type="ECO:0000313" key="5">
    <source>
        <dbReference type="Proteomes" id="UP001165342"/>
    </source>
</evidence>
<keyword evidence="1" id="KW-0378">Hydrolase</keyword>
<dbReference type="InterPro" id="IPR001011">
    <property type="entry name" value="Acid_Pase_classA_bac"/>
</dbReference>
<dbReference type="Gene3D" id="1.20.144.10">
    <property type="entry name" value="Phosphatidic acid phosphatase type 2/haloperoxidase"/>
    <property type="match status" value="1"/>
</dbReference>
<dbReference type="Proteomes" id="UP001165342">
    <property type="component" value="Unassembled WGS sequence"/>
</dbReference>
<gene>
    <name evidence="4" type="ORF">LZ538_08060</name>
</gene>
<dbReference type="InterPro" id="IPR036938">
    <property type="entry name" value="PAP2/HPO_sf"/>
</dbReference>
<name>A0ABT0S303_9SPHN</name>
<evidence type="ECO:0000313" key="4">
    <source>
        <dbReference type="EMBL" id="MCL6730009.1"/>
    </source>
</evidence>
<feature type="domain" description="Phosphatidic acid phosphatase type 2/haloperoxidase" evidence="3">
    <location>
        <begin position="123"/>
        <end position="237"/>
    </location>
</feature>
<comment type="similarity">
    <text evidence="1">Belongs to the class A bacterial acid phosphatase family.</text>
</comment>
<evidence type="ECO:0000259" key="3">
    <source>
        <dbReference type="SMART" id="SM00014"/>
    </source>
</evidence>